<sequence>MTRSLRGFLRKESVKYVLFSLTSVAAVALARHAGRGNPLETPGQLALAVSLILAGSLAVLLSERCLDNFLEARREDDEAPYGFLAVGVATLTVAILVFYVSV</sequence>
<keyword evidence="3" id="KW-1185">Reference proteome</keyword>
<protein>
    <recommendedName>
        <fullName evidence="4">DUF202 domain-containing protein</fullName>
    </recommendedName>
</protein>
<keyword evidence="1" id="KW-0472">Membrane</keyword>
<evidence type="ECO:0000313" key="2">
    <source>
        <dbReference type="EMBL" id="GAA0656926.1"/>
    </source>
</evidence>
<accession>A0AAV3T2D6</accession>
<keyword evidence="1" id="KW-1133">Transmembrane helix</keyword>
<evidence type="ECO:0000256" key="1">
    <source>
        <dbReference type="SAM" id="Phobius"/>
    </source>
</evidence>
<evidence type="ECO:0008006" key="4">
    <source>
        <dbReference type="Google" id="ProtNLM"/>
    </source>
</evidence>
<organism evidence="2 3">
    <name type="scientific">Salarchaeum japonicum</name>
    <dbReference type="NCBI Taxonomy" id="555573"/>
    <lineage>
        <taxon>Archaea</taxon>
        <taxon>Methanobacteriati</taxon>
        <taxon>Methanobacteriota</taxon>
        <taxon>Stenosarchaea group</taxon>
        <taxon>Halobacteria</taxon>
        <taxon>Halobacteriales</taxon>
        <taxon>Halobacteriaceae</taxon>
    </lineage>
</organism>
<comment type="caution">
    <text evidence="2">The sequence shown here is derived from an EMBL/GenBank/DDBJ whole genome shotgun (WGS) entry which is preliminary data.</text>
</comment>
<feature type="transmembrane region" description="Helical" evidence="1">
    <location>
        <begin position="81"/>
        <end position="100"/>
    </location>
</feature>
<dbReference type="Proteomes" id="UP001500194">
    <property type="component" value="Unassembled WGS sequence"/>
</dbReference>
<dbReference type="GeneID" id="68573199"/>
<dbReference type="RefSeq" id="WP_227259783.1">
    <property type="nucleotide sequence ID" value="NZ_BAAADU010000002.1"/>
</dbReference>
<keyword evidence="1" id="KW-0812">Transmembrane</keyword>
<proteinExistence type="predicted"/>
<gene>
    <name evidence="2" type="ORF">GCM10009019_21210</name>
</gene>
<feature type="transmembrane region" description="Helical" evidence="1">
    <location>
        <begin position="43"/>
        <end position="61"/>
    </location>
</feature>
<reference evidence="2 3" key="1">
    <citation type="journal article" date="2019" name="Int. J. Syst. Evol. Microbiol.">
        <title>The Global Catalogue of Microorganisms (GCM) 10K type strain sequencing project: providing services to taxonomists for standard genome sequencing and annotation.</title>
        <authorList>
            <consortium name="The Broad Institute Genomics Platform"/>
            <consortium name="The Broad Institute Genome Sequencing Center for Infectious Disease"/>
            <person name="Wu L."/>
            <person name="Ma J."/>
        </authorList>
    </citation>
    <scope>NUCLEOTIDE SEQUENCE [LARGE SCALE GENOMIC DNA]</scope>
    <source>
        <strain evidence="2 3">JCM 16327</strain>
    </source>
</reference>
<name>A0AAV3T2D6_9EURY</name>
<dbReference type="EMBL" id="BAAADU010000002">
    <property type="protein sequence ID" value="GAA0656926.1"/>
    <property type="molecule type" value="Genomic_DNA"/>
</dbReference>
<evidence type="ECO:0000313" key="3">
    <source>
        <dbReference type="Proteomes" id="UP001500194"/>
    </source>
</evidence>
<dbReference type="AlphaFoldDB" id="A0AAV3T2D6"/>